<dbReference type="SUPFAM" id="SSF56954">
    <property type="entry name" value="Outer membrane efflux proteins (OEP)"/>
    <property type="match status" value="1"/>
</dbReference>
<sequence length="364" mass="38430">FTWYTQSNLGAQLDYSFDFWGKQRAQLASSIDEVRAARAEAQAVRLGLSTAIATAYFAWQTEQAQLRDAEALVKLQQQLRALSAARVRQGLDPEDLSASARLRLAQADAQRAEIAGLVQTQRAVLAALVGVAPAQLPPLLPRPLPAVSAALPDDARLQLLARRPDLVALRWQVEAMGQRVRVARADFLPNLSLSAMAGFSSIDTSKALALGSRIFDVGPALSLPLFDGGALKARYGYSVAQLDAAAARYNQAVLDAAREVGAAVLDMQRLAAQRASQEQVLAASAELSRQAAARLHQGLTDATPALASKAALIAQRATLTALHGQQLGAEIALIQALGGGYQDANAPTTPPAKTTPAHAPDSTP</sequence>
<keyword evidence="3" id="KW-0812">Transmembrane</keyword>
<protein>
    <submittedName>
        <fullName evidence="9">RND efflux system, outer membrane lipoprotein, NodT family</fullName>
    </submittedName>
</protein>
<evidence type="ECO:0000256" key="2">
    <source>
        <dbReference type="ARBA" id="ARBA00022452"/>
    </source>
</evidence>
<proteinExistence type="predicted"/>
<evidence type="ECO:0000256" key="4">
    <source>
        <dbReference type="ARBA" id="ARBA00022729"/>
    </source>
</evidence>
<keyword evidence="6" id="KW-0564">Palmitate</keyword>
<keyword evidence="2" id="KW-1134">Transmembrane beta strand</keyword>
<dbReference type="GO" id="GO:0015562">
    <property type="term" value="F:efflux transmembrane transporter activity"/>
    <property type="evidence" value="ECO:0007669"/>
    <property type="project" value="InterPro"/>
</dbReference>
<keyword evidence="7 9" id="KW-0449">Lipoprotein</keyword>
<feature type="non-terminal residue" evidence="9">
    <location>
        <position position="1"/>
    </location>
</feature>
<evidence type="ECO:0000256" key="1">
    <source>
        <dbReference type="ARBA" id="ARBA00004370"/>
    </source>
</evidence>
<dbReference type="InterPro" id="IPR010131">
    <property type="entry name" value="MdtP/NodT-like"/>
</dbReference>
<evidence type="ECO:0000313" key="9">
    <source>
        <dbReference type="EMBL" id="EQD67925.1"/>
    </source>
</evidence>
<evidence type="ECO:0000256" key="8">
    <source>
        <dbReference type="SAM" id="MobiDB-lite"/>
    </source>
</evidence>
<reference evidence="9" key="1">
    <citation type="submission" date="2013-08" db="EMBL/GenBank/DDBJ databases">
        <authorList>
            <person name="Mendez C."/>
            <person name="Richter M."/>
            <person name="Ferrer M."/>
            <person name="Sanchez J."/>
        </authorList>
    </citation>
    <scope>NUCLEOTIDE SEQUENCE</scope>
</reference>
<feature type="compositionally biased region" description="Low complexity" evidence="8">
    <location>
        <begin position="344"/>
        <end position="364"/>
    </location>
</feature>
<keyword evidence="5" id="KW-0472">Membrane</keyword>
<accession>T1CJH1</accession>
<keyword evidence="4" id="KW-0732">Signal</keyword>
<evidence type="ECO:0000256" key="7">
    <source>
        <dbReference type="ARBA" id="ARBA00023288"/>
    </source>
</evidence>
<organism evidence="9">
    <name type="scientific">mine drainage metagenome</name>
    <dbReference type="NCBI Taxonomy" id="410659"/>
    <lineage>
        <taxon>unclassified sequences</taxon>
        <taxon>metagenomes</taxon>
        <taxon>ecological metagenomes</taxon>
    </lineage>
</organism>
<comment type="subcellular location">
    <subcellularLocation>
        <location evidence="1">Membrane</location>
    </subcellularLocation>
</comment>
<dbReference type="Gene3D" id="2.20.200.10">
    <property type="entry name" value="Outer membrane efflux proteins (OEP)"/>
    <property type="match status" value="1"/>
</dbReference>
<dbReference type="Gene3D" id="1.20.1600.10">
    <property type="entry name" value="Outer membrane efflux proteins (OEP)"/>
    <property type="match status" value="1"/>
</dbReference>
<dbReference type="GO" id="GO:0016020">
    <property type="term" value="C:membrane"/>
    <property type="evidence" value="ECO:0007669"/>
    <property type="project" value="UniProtKB-SubCell"/>
</dbReference>
<dbReference type="AlphaFoldDB" id="T1CJH1"/>
<gene>
    <name evidence="9" type="ORF">B1B_05763</name>
</gene>
<reference evidence="9" key="2">
    <citation type="journal article" date="2014" name="ISME J.">
        <title>Microbial stratification in low pH oxic and suboxic macroscopic growths along an acid mine drainage.</title>
        <authorList>
            <person name="Mendez-Garcia C."/>
            <person name="Mesa V."/>
            <person name="Sprenger R.R."/>
            <person name="Richter M."/>
            <person name="Diez M.S."/>
            <person name="Solano J."/>
            <person name="Bargiela R."/>
            <person name="Golyshina O.V."/>
            <person name="Manteca A."/>
            <person name="Ramos J.L."/>
            <person name="Gallego J.R."/>
            <person name="Llorente I."/>
            <person name="Martins Dos Santos V.A."/>
            <person name="Jensen O.N."/>
            <person name="Pelaez A.I."/>
            <person name="Sanchez J."/>
            <person name="Ferrer M."/>
        </authorList>
    </citation>
    <scope>NUCLEOTIDE SEQUENCE</scope>
</reference>
<dbReference type="PANTHER" id="PTHR30203">
    <property type="entry name" value="OUTER MEMBRANE CATION EFFLUX PROTEIN"/>
    <property type="match status" value="1"/>
</dbReference>
<evidence type="ECO:0000256" key="5">
    <source>
        <dbReference type="ARBA" id="ARBA00023136"/>
    </source>
</evidence>
<name>T1CJH1_9ZZZZ</name>
<comment type="caution">
    <text evidence="9">The sequence shown here is derived from an EMBL/GenBank/DDBJ whole genome shotgun (WGS) entry which is preliminary data.</text>
</comment>
<feature type="region of interest" description="Disordered" evidence="8">
    <location>
        <begin position="342"/>
        <end position="364"/>
    </location>
</feature>
<dbReference type="NCBIfam" id="TIGR01845">
    <property type="entry name" value="outer_NodT"/>
    <property type="match status" value="1"/>
</dbReference>
<evidence type="ECO:0000256" key="3">
    <source>
        <dbReference type="ARBA" id="ARBA00022692"/>
    </source>
</evidence>
<evidence type="ECO:0000256" key="6">
    <source>
        <dbReference type="ARBA" id="ARBA00023139"/>
    </source>
</evidence>
<dbReference type="EMBL" id="AUZY01003658">
    <property type="protein sequence ID" value="EQD67925.1"/>
    <property type="molecule type" value="Genomic_DNA"/>
</dbReference>
<dbReference type="PANTHER" id="PTHR30203:SF20">
    <property type="entry name" value="MULTIDRUG RESISTANCE OUTER MEMBRANE PROTEIN MDTP-RELATED"/>
    <property type="match status" value="1"/>
</dbReference>
<dbReference type="InterPro" id="IPR003423">
    <property type="entry name" value="OMP_efflux"/>
</dbReference>
<dbReference type="Pfam" id="PF02321">
    <property type="entry name" value="OEP"/>
    <property type="match status" value="2"/>
</dbReference>